<dbReference type="Proteomes" id="UP000814140">
    <property type="component" value="Unassembled WGS sequence"/>
</dbReference>
<protein>
    <submittedName>
        <fullName evidence="1">Rad1-domain-containing protein</fullName>
    </submittedName>
</protein>
<evidence type="ECO:0000313" key="1">
    <source>
        <dbReference type="EMBL" id="KAI0059048.1"/>
    </source>
</evidence>
<sequence>MPNEGTQEEQVPPVLASSVHDIRYFSNLLRGVNFAQRATMTINDNGLTVQVEESRTITATAYIFKDIFDEFAYHPHHPPRSLSREPSPSPTPPPPAPGEIETALEIPLTTLIDCLNIFGTAGLTTSGGGGGASKGKKWRRTGDDDRGAENRIEQFFAGGEKRTGMRLSYAGVGHPLTLLVAEDAAGPTARCEVTTYDAEPQLDLEFDKDLVALRIILKSSWMRDALSELDPSCDRLTFIANPPPDPAQPNNARASRTPARPIFRIQAVGTFGSTEMDYPNDKEVLESVECAGPVNFSYRFSHVSRTLKALQSSTKTSLRIDEDGLLSLQLMMPSPRPTGGVSQALIEFRCLPLDETV</sequence>
<reference evidence="1" key="1">
    <citation type="submission" date="2021-03" db="EMBL/GenBank/DDBJ databases">
        <authorList>
            <consortium name="DOE Joint Genome Institute"/>
            <person name="Ahrendt S."/>
            <person name="Looney B.P."/>
            <person name="Miyauchi S."/>
            <person name="Morin E."/>
            <person name="Drula E."/>
            <person name="Courty P.E."/>
            <person name="Chicoki N."/>
            <person name="Fauchery L."/>
            <person name="Kohler A."/>
            <person name="Kuo A."/>
            <person name="Labutti K."/>
            <person name="Pangilinan J."/>
            <person name="Lipzen A."/>
            <person name="Riley R."/>
            <person name="Andreopoulos W."/>
            <person name="He G."/>
            <person name="Johnson J."/>
            <person name="Barry K.W."/>
            <person name="Grigoriev I.V."/>
            <person name="Nagy L."/>
            <person name="Hibbett D."/>
            <person name="Henrissat B."/>
            <person name="Matheny P.B."/>
            <person name="Labbe J."/>
            <person name="Martin F."/>
        </authorList>
    </citation>
    <scope>NUCLEOTIDE SEQUENCE</scope>
    <source>
        <strain evidence="1">HHB10654</strain>
    </source>
</reference>
<accession>A0ACB8ST56</accession>
<organism evidence="1 2">
    <name type="scientific">Artomyces pyxidatus</name>
    <dbReference type="NCBI Taxonomy" id="48021"/>
    <lineage>
        <taxon>Eukaryota</taxon>
        <taxon>Fungi</taxon>
        <taxon>Dikarya</taxon>
        <taxon>Basidiomycota</taxon>
        <taxon>Agaricomycotina</taxon>
        <taxon>Agaricomycetes</taxon>
        <taxon>Russulales</taxon>
        <taxon>Auriscalpiaceae</taxon>
        <taxon>Artomyces</taxon>
    </lineage>
</organism>
<proteinExistence type="predicted"/>
<evidence type="ECO:0000313" key="2">
    <source>
        <dbReference type="Proteomes" id="UP000814140"/>
    </source>
</evidence>
<keyword evidence="2" id="KW-1185">Reference proteome</keyword>
<comment type="caution">
    <text evidence="1">The sequence shown here is derived from an EMBL/GenBank/DDBJ whole genome shotgun (WGS) entry which is preliminary data.</text>
</comment>
<reference evidence="1" key="2">
    <citation type="journal article" date="2022" name="New Phytol.">
        <title>Evolutionary transition to the ectomycorrhizal habit in the genomes of a hyperdiverse lineage of mushroom-forming fungi.</title>
        <authorList>
            <person name="Looney B."/>
            <person name="Miyauchi S."/>
            <person name="Morin E."/>
            <person name="Drula E."/>
            <person name="Courty P.E."/>
            <person name="Kohler A."/>
            <person name="Kuo A."/>
            <person name="LaButti K."/>
            <person name="Pangilinan J."/>
            <person name="Lipzen A."/>
            <person name="Riley R."/>
            <person name="Andreopoulos W."/>
            <person name="He G."/>
            <person name="Johnson J."/>
            <person name="Nolan M."/>
            <person name="Tritt A."/>
            <person name="Barry K.W."/>
            <person name="Grigoriev I.V."/>
            <person name="Nagy L.G."/>
            <person name="Hibbett D."/>
            <person name="Henrissat B."/>
            <person name="Matheny P.B."/>
            <person name="Labbe J."/>
            <person name="Martin F.M."/>
        </authorList>
    </citation>
    <scope>NUCLEOTIDE SEQUENCE</scope>
    <source>
        <strain evidence="1">HHB10654</strain>
    </source>
</reference>
<name>A0ACB8ST56_9AGAM</name>
<dbReference type="EMBL" id="MU277229">
    <property type="protein sequence ID" value="KAI0059048.1"/>
    <property type="molecule type" value="Genomic_DNA"/>
</dbReference>
<gene>
    <name evidence="1" type="ORF">BV25DRAFT_1164540</name>
</gene>